<dbReference type="EMBL" id="BBJS01000064">
    <property type="protein sequence ID" value="GAN15752.1"/>
    <property type="molecule type" value="Genomic_DNA"/>
</dbReference>
<dbReference type="PANTHER" id="PTHR43767">
    <property type="entry name" value="LONG-CHAIN-FATTY-ACID--COA LIGASE"/>
    <property type="match status" value="1"/>
</dbReference>
<dbReference type="Gene3D" id="3.40.50.12780">
    <property type="entry name" value="N-terminal domain of ligase-like"/>
    <property type="match status" value="1"/>
</dbReference>
<dbReference type="GO" id="GO:0016877">
    <property type="term" value="F:ligase activity, forming carbon-sulfur bonds"/>
    <property type="evidence" value="ECO:0007669"/>
    <property type="project" value="UniProtKB-ARBA"/>
</dbReference>
<dbReference type="SUPFAM" id="SSF56801">
    <property type="entry name" value="Acetyl-CoA synthetase-like"/>
    <property type="match status" value="1"/>
</dbReference>
<dbReference type="AlphaFoldDB" id="A0A0C9NHQ6"/>
<evidence type="ECO:0000259" key="2">
    <source>
        <dbReference type="Pfam" id="PF13193"/>
    </source>
</evidence>
<dbReference type="Proteomes" id="UP000032025">
    <property type="component" value="Unassembled WGS sequence"/>
</dbReference>
<dbReference type="InterPro" id="IPR050237">
    <property type="entry name" value="ATP-dep_AMP-bd_enzyme"/>
</dbReference>
<dbReference type="NCBIfam" id="NF004837">
    <property type="entry name" value="PRK06187.1"/>
    <property type="match status" value="1"/>
</dbReference>
<feature type="domain" description="AMP-binding enzyme C-terminal" evidence="2">
    <location>
        <begin position="444"/>
        <end position="522"/>
    </location>
</feature>
<comment type="caution">
    <text evidence="3">The sequence shown here is derived from an EMBL/GenBank/DDBJ whole genome shotgun (WGS) entry which is preliminary data.</text>
</comment>
<dbReference type="GeneID" id="78528041"/>
<accession>A0A0C9NHQ6</accession>
<gene>
    <name evidence="3" type="ORF">SP6_64_00070</name>
</gene>
<dbReference type="Pfam" id="PF00501">
    <property type="entry name" value="AMP-binding"/>
    <property type="match status" value="1"/>
</dbReference>
<keyword evidence="4" id="KW-1185">Reference proteome</keyword>
<evidence type="ECO:0000313" key="4">
    <source>
        <dbReference type="Proteomes" id="UP000032025"/>
    </source>
</evidence>
<dbReference type="RefSeq" id="WP_007407066.1">
    <property type="nucleotide sequence ID" value="NZ_BBJS01000064.1"/>
</dbReference>
<feature type="domain" description="AMP-dependent synthetase/ligase" evidence="1">
    <location>
        <begin position="38"/>
        <end position="392"/>
    </location>
</feature>
<dbReference type="InterPro" id="IPR042099">
    <property type="entry name" value="ANL_N_sf"/>
</dbReference>
<reference evidence="3 4" key="1">
    <citation type="submission" date="2014-08" db="EMBL/GenBank/DDBJ databases">
        <title>Whole genome shotgun sequence of Sphingomonas paucimobilis NBRC 13935.</title>
        <authorList>
            <person name="Hosoyama A."/>
            <person name="Hashimoto M."/>
            <person name="Hosoyama Y."/>
            <person name="Noguchi M."/>
            <person name="Uohara A."/>
            <person name="Ohji S."/>
            <person name="Katano-Makiyama Y."/>
            <person name="Ichikawa N."/>
            <person name="Kimura A."/>
            <person name="Yamazoe A."/>
            <person name="Fujita N."/>
        </authorList>
    </citation>
    <scope>NUCLEOTIDE SEQUENCE [LARGE SCALE GENOMIC DNA]</scope>
    <source>
        <strain evidence="3 4">NBRC 13935</strain>
    </source>
</reference>
<dbReference type="InterPro" id="IPR000873">
    <property type="entry name" value="AMP-dep_synth/lig_dom"/>
</dbReference>
<evidence type="ECO:0000259" key="1">
    <source>
        <dbReference type="Pfam" id="PF00501"/>
    </source>
</evidence>
<proteinExistence type="predicted"/>
<dbReference type="InterPro" id="IPR045851">
    <property type="entry name" value="AMP-bd_C_sf"/>
</dbReference>
<dbReference type="InterPro" id="IPR025110">
    <property type="entry name" value="AMP-bd_C"/>
</dbReference>
<name>A0A0C9NHQ6_SPHPI</name>
<evidence type="ECO:0000313" key="3">
    <source>
        <dbReference type="EMBL" id="GAN15752.1"/>
    </source>
</evidence>
<dbReference type="Pfam" id="PF13193">
    <property type="entry name" value="AMP-binding_C"/>
    <property type="match status" value="1"/>
</dbReference>
<dbReference type="PANTHER" id="PTHR43767:SF11">
    <property type="entry name" value="MEDIUM-CHAIN-FATTY-ACID--COA LIGASE"/>
    <property type="match status" value="1"/>
</dbReference>
<organism evidence="3 4">
    <name type="scientific">Sphingomonas paucimobilis NBRC 13935</name>
    <dbReference type="NCBI Taxonomy" id="1219050"/>
    <lineage>
        <taxon>Bacteria</taxon>
        <taxon>Pseudomonadati</taxon>
        <taxon>Pseudomonadota</taxon>
        <taxon>Alphaproteobacteria</taxon>
        <taxon>Sphingomonadales</taxon>
        <taxon>Sphingomonadaceae</taxon>
        <taxon>Sphingomonas</taxon>
    </lineage>
</organism>
<protein>
    <submittedName>
        <fullName evidence="3">DNA, contig: SP664</fullName>
    </submittedName>
</protein>
<sequence>MDYRFATPAPEAYAYPLLIRHLLQSALDVRSPCEIVGTDGRRHDYGELGRRIGRLSAVLADHGIGPGDVVAVMDWDSHRYLEAYFAVPMMGAVLQTVNVRLSPDQIAYTIADTGARLLLFHADFATLVRAIEGGLPALTCKIAMHDGAPVQDMTVAGDYETLLAAGTDLFRFVDFDENALATTFHTTGTTGLPKAVAFSHRQIVLHTLAELAAMAGQPDHQSLRRDDVYMPLTPMFHVHAWGMPYVATLLALKQVYPGRYLADRIVASGEREGVTFSHGVPTIVQMLVEALGDRKLKRPWKMVVGGSALPSSLCHAARERGIMAFAGYGMSETAPVLSIARHDPGDAPDSTERSCLAGRPIPLVQIRVVDERGAEAAEGELTVRAPWLTMSYGNDLHASDALWRGGWMHTQDVVQVDPCGNIVVRDRLKDVIKSGGEWISSIQLEELMMRHPQVGSAAVVGVTDDRWGERPVAFIVPRAEVPDVPAILEHLSQFVTQGVISRYALPDRLVVLDALPRTSVGKIDKKALRNLGEPNG</sequence>
<dbReference type="Gene3D" id="3.30.300.30">
    <property type="match status" value="1"/>
</dbReference>